<dbReference type="EMBL" id="JAYKXP010000215">
    <property type="protein sequence ID" value="KAK7019175.1"/>
    <property type="molecule type" value="Genomic_DNA"/>
</dbReference>
<feature type="region of interest" description="Disordered" evidence="1">
    <location>
        <begin position="142"/>
        <end position="196"/>
    </location>
</feature>
<keyword evidence="4" id="KW-1185">Reference proteome</keyword>
<protein>
    <submittedName>
        <fullName evidence="3">Uncharacterized protein</fullName>
    </submittedName>
</protein>
<evidence type="ECO:0000256" key="2">
    <source>
        <dbReference type="SAM" id="SignalP"/>
    </source>
</evidence>
<proteinExistence type="predicted"/>
<evidence type="ECO:0000313" key="3">
    <source>
        <dbReference type="EMBL" id="KAK7019175.1"/>
    </source>
</evidence>
<comment type="caution">
    <text evidence="3">The sequence shown here is derived from an EMBL/GenBank/DDBJ whole genome shotgun (WGS) entry which is preliminary data.</text>
</comment>
<evidence type="ECO:0000313" key="4">
    <source>
        <dbReference type="Proteomes" id="UP001383192"/>
    </source>
</evidence>
<accession>A0AAW0AZY4</accession>
<sequence length="196" mass="20766">MVGSYLRFFAPLFLVLYVSAFTIVAPLTADVDAFNNVVGNWTWTEGDPTKIIVHLFVNSQPDVCVFGKANPVDTRGIQGDIQRANEVNGQRNGRVVYQADKIGEYILCAYRDFTKDGTLNLSSIANSSVFSVSRLPIVQTTTVLGPSSSPEPTPSTSASNESTGPGSPSSPSGGVIAGAVVGGLSWPTDDYGIDEE</sequence>
<dbReference type="Proteomes" id="UP001383192">
    <property type="component" value="Unassembled WGS sequence"/>
</dbReference>
<organism evidence="3 4">
    <name type="scientific">Paramarasmius palmivorus</name>
    <dbReference type="NCBI Taxonomy" id="297713"/>
    <lineage>
        <taxon>Eukaryota</taxon>
        <taxon>Fungi</taxon>
        <taxon>Dikarya</taxon>
        <taxon>Basidiomycota</taxon>
        <taxon>Agaricomycotina</taxon>
        <taxon>Agaricomycetes</taxon>
        <taxon>Agaricomycetidae</taxon>
        <taxon>Agaricales</taxon>
        <taxon>Marasmiineae</taxon>
        <taxon>Marasmiaceae</taxon>
        <taxon>Paramarasmius</taxon>
    </lineage>
</organism>
<evidence type="ECO:0000256" key="1">
    <source>
        <dbReference type="SAM" id="MobiDB-lite"/>
    </source>
</evidence>
<keyword evidence="2" id="KW-0732">Signal</keyword>
<feature type="compositionally biased region" description="Low complexity" evidence="1">
    <location>
        <begin position="146"/>
        <end position="183"/>
    </location>
</feature>
<gene>
    <name evidence="3" type="ORF">VNI00_018169</name>
</gene>
<feature type="signal peptide" evidence="2">
    <location>
        <begin position="1"/>
        <end position="20"/>
    </location>
</feature>
<dbReference type="AlphaFoldDB" id="A0AAW0AZY4"/>
<reference evidence="3 4" key="1">
    <citation type="submission" date="2024-01" db="EMBL/GenBank/DDBJ databases">
        <title>A draft genome for a cacao thread blight-causing isolate of Paramarasmius palmivorus.</title>
        <authorList>
            <person name="Baruah I.K."/>
            <person name="Bukari Y."/>
            <person name="Amoako-Attah I."/>
            <person name="Meinhardt L.W."/>
            <person name="Bailey B.A."/>
            <person name="Cohen S.P."/>
        </authorList>
    </citation>
    <scope>NUCLEOTIDE SEQUENCE [LARGE SCALE GENOMIC DNA]</scope>
    <source>
        <strain evidence="3 4">GH-12</strain>
    </source>
</reference>
<feature type="chain" id="PRO_5043776846" evidence="2">
    <location>
        <begin position="21"/>
        <end position="196"/>
    </location>
</feature>
<name>A0AAW0AZY4_9AGAR</name>